<protein>
    <submittedName>
        <fullName evidence="2">Uncharacterized protein</fullName>
    </submittedName>
</protein>
<dbReference type="OrthoDB" id="1112980at2759"/>
<dbReference type="EMBL" id="ML210244">
    <property type="protein sequence ID" value="TFK22303.1"/>
    <property type="molecule type" value="Genomic_DNA"/>
</dbReference>
<gene>
    <name evidence="2" type="ORF">FA15DRAFT_706488</name>
</gene>
<feature type="compositionally biased region" description="Low complexity" evidence="1">
    <location>
        <begin position="130"/>
        <end position="158"/>
    </location>
</feature>
<proteinExistence type="predicted"/>
<dbReference type="Proteomes" id="UP000307440">
    <property type="component" value="Unassembled WGS sequence"/>
</dbReference>
<feature type="compositionally biased region" description="Acidic residues" evidence="1">
    <location>
        <begin position="159"/>
        <end position="168"/>
    </location>
</feature>
<feature type="compositionally biased region" description="Basic and acidic residues" evidence="1">
    <location>
        <begin position="205"/>
        <end position="219"/>
    </location>
</feature>
<dbReference type="GO" id="GO:0000492">
    <property type="term" value="P:box C/D snoRNP assembly"/>
    <property type="evidence" value="ECO:0007669"/>
    <property type="project" value="InterPro"/>
</dbReference>
<evidence type="ECO:0000313" key="3">
    <source>
        <dbReference type="Proteomes" id="UP000307440"/>
    </source>
</evidence>
<accession>A0A5C3KR74</accession>
<dbReference type="PANTHER" id="PTHR28674">
    <property type="entry name" value="SIMILAR TO DNA SEGMENT, CHR 10, WAYNE STATE UNIVERSITY 102,-EXPRESSED"/>
    <property type="match status" value="1"/>
</dbReference>
<keyword evidence="3" id="KW-1185">Reference proteome</keyword>
<dbReference type="STRING" id="230819.A0A5C3KR74"/>
<dbReference type="InterPro" id="IPR027921">
    <property type="entry name" value="NOPCHAP1"/>
</dbReference>
<organism evidence="2 3">
    <name type="scientific">Coprinopsis marcescibilis</name>
    <name type="common">Agaric fungus</name>
    <name type="synonym">Psathyrella marcescibilis</name>
    <dbReference type="NCBI Taxonomy" id="230819"/>
    <lineage>
        <taxon>Eukaryota</taxon>
        <taxon>Fungi</taxon>
        <taxon>Dikarya</taxon>
        <taxon>Basidiomycota</taxon>
        <taxon>Agaricomycotina</taxon>
        <taxon>Agaricomycetes</taxon>
        <taxon>Agaricomycetidae</taxon>
        <taxon>Agaricales</taxon>
        <taxon>Agaricineae</taxon>
        <taxon>Psathyrellaceae</taxon>
        <taxon>Coprinopsis</taxon>
    </lineage>
</organism>
<reference evidence="2 3" key="1">
    <citation type="journal article" date="2019" name="Nat. Ecol. Evol.">
        <title>Megaphylogeny resolves global patterns of mushroom evolution.</title>
        <authorList>
            <person name="Varga T."/>
            <person name="Krizsan K."/>
            <person name="Foldi C."/>
            <person name="Dima B."/>
            <person name="Sanchez-Garcia M."/>
            <person name="Sanchez-Ramirez S."/>
            <person name="Szollosi G.J."/>
            <person name="Szarkandi J.G."/>
            <person name="Papp V."/>
            <person name="Albert L."/>
            <person name="Andreopoulos W."/>
            <person name="Angelini C."/>
            <person name="Antonin V."/>
            <person name="Barry K.W."/>
            <person name="Bougher N.L."/>
            <person name="Buchanan P."/>
            <person name="Buyck B."/>
            <person name="Bense V."/>
            <person name="Catcheside P."/>
            <person name="Chovatia M."/>
            <person name="Cooper J."/>
            <person name="Damon W."/>
            <person name="Desjardin D."/>
            <person name="Finy P."/>
            <person name="Geml J."/>
            <person name="Haridas S."/>
            <person name="Hughes K."/>
            <person name="Justo A."/>
            <person name="Karasinski D."/>
            <person name="Kautmanova I."/>
            <person name="Kiss B."/>
            <person name="Kocsube S."/>
            <person name="Kotiranta H."/>
            <person name="LaButti K.M."/>
            <person name="Lechner B.E."/>
            <person name="Liimatainen K."/>
            <person name="Lipzen A."/>
            <person name="Lukacs Z."/>
            <person name="Mihaltcheva S."/>
            <person name="Morgado L.N."/>
            <person name="Niskanen T."/>
            <person name="Noordeloos M.E."/>
            <person name="Ohm R.A."/>
            <person name="Ortiz-Santana B."/>
            <person name="Ovrebo C."/>
            <person name="Racz N."/>
            <person name="Riley R."/>
            <person name="Savchenko A."/>
            <person name="Shiryaev A."/>
            <person name="Soop K."/>
            <person name="Spirin V."/>
            <person name="Szebenyi C."/>
            <person name="Tomsovsky M."/>
            <person name="Tulloss R.E."/>
            <person name="Uehling J."/>
            <person name="Grigoriev I.V."/>
            <person name="Vagvolgyi C."/>
            <person name="Papp T."/>
            <person name="Martin F.M."/>
            <person name="Miettinen O."/>
            <person name="Hibbett D.S."/>
            <person name="Nagy L.G."/>
        </authorList>
    </citation>
    <scope>NUCLEOTIDE SEQUENCE [LARGE SCALE GENOMIC DNA]</scope>
    <source>
        <strain evidence="2 3">CBS 121175</strain>
    </source>
</reference>
<name>A0A5C3KR74_COPMA</name>
<feature type="region of interest" description="Disordered" evidence="1">
    <location>
        <begin position="113"/>
        <end position="219"/>
    </location>
</feature>
<dbReference type="AlphaFoldDB" id="A0A5C3KR74"/>
<dbReference type="Pfam" id="PF15370">
    <property type="entry name" value="NOPCHAP1"/>
    <property type="match status" value="1"/>
</dbReference>
<sequence length="219" mass="23464">MPECLDVEDEEARQQRLQTALENLNASSPPPPYAGASLSTLAAGSLPGSAPYEVKTNTELLARIQEFLPQLHASNQELLQRARTDPNSVDIEHISEDVDKVIEMKLGLGVFQEKRRRRSKTADNEDAEMSSSCSSSSSSCSSSSSSSSSCSSSSSSDSSDGDDSDSDSDSSSSNNAEAKAARLIRALPKRIRKGGEATKPTITVLHEESFEEKECSKEG</sequence>
<dbReference type="GO" id="GO:0062064">
    <property type="term" value="F:box C/D methylation guide snoRNP complex binding"/>
    <property type="evidence" value="ECO:0007669"/>
    <property type="project" value="TreeGrafter"/>
</dbReference>
<evidence type="ECO:0000313" key="2">
    <source>
        <dbReference type="EMBL" id="TFK22303.1"/>
    </source>
</evidence>
<dbReference type="PANTHER" id="PTHR28674:SF1">
    <property type="entry name" value="NOP PROTEIN CHAPERONE 1"/>
    <property type="match status" value="1"/>
</dbReference>
<evidence type="ECO:0000256" key="1">
    <source>
        <dbReference type="SAM" id="MobiDB-lite"/>
    </source>
</evidence>